<keyword evidence="8 15" id="KW-0418">Kinase</keyword>
<dbReference type="OrthoDB" id="9780487at2"/>
<gene>
    <name evidence="15" type="ORF">EJQ19_23425</name>
</gene>
<dbReference type="GO" id="GO:0005524">
    <property type="term" value="F:ATP binding"/>
    <property type="evidence" value="ECO:0007669"/>
    <property type="project" value="UniProtKB-KW"/>
</dbReference>
<dbReference type="SUPFAM" id="SSF55874">
    <property type="entry name" value="ATPase domain of HSP90 chaperone/DNA topoisomerase II/histidine kinase"/>
    <property type="match status" value="1"/>
</dbReference>
<evidence type="ECO:0000256" key="1">
    <source>
        <dbReference type="ARBA" id="ARBA00000085"/>
    </source>
</evidence>
<keyword evidence="5" id="KW-0808">Transferase</keyword>
<reference evidence="15 16" key="1">
    <citation type="submission" date="2018-12" db="EMBL/GenBank/DDBJ databases">
        <title>Bacillus ochoae sp. nov., Paenibacillus whitsoniae sp. nov., Paenibacillus spiritus sp. nov. Isolated from the Mars Exploration Rover during spacecraft assembly.</title>
        <authorList>
            <person name="Seuylemezian A."/>
            <person name="Vaishampayan P."/>
        </authorList>
    </citation>
    <scope>NUCLEOTIDE SEQUENCE [LARGE SCALE GENOMIC DNA]</scope>
    <source>
        <strain evidence="15 16">MER 54</strain>
    </source>
</reference>
<comment type="subcellular location">
    <subcellularLocation>
        <location evidence="2">Cell membrane</location>
        <topology evidence="2">Multi-pass membrane protein</topology>
    </subcellularLocation>
</comment>
<evidence type="ECO:0000256" key="5">
    <source>
        <dbReference type="ARBA" id="ARBA00022679"/>
    </source>
</evidence>
<evidence type="ECO:0000256" key="7">
    <source>
        <dbReference type="ARBA" id="ARBA00022741"/>
    </source>
</evidence>
<dbReference type="Pfam" id="PF02518">
    <property type="entry name" value="HATPase_c"/>
    <property type="match status" value="1"/>
</dbReference>
<accession>A0A3S0CRU8</accession>
<feature type="transmembrane region" description="Helical" evidence="13">
    <location>
        <begin position="37"/>
        <end position="57"/>
    </location>
</feature>
<comment type="caution">
    <text evidence="15">The sequence shown here is derived from an EMBL/GenBank/DDBJ whole genome shotgun (WGS) entry which is preliminary data.</text>
</comment>
<dbReference type="AlphaFoldDB" id="A0A3S0CRU8"/>
<dbReference type="GO" id="GO:0004721">
    <property type="term" value="F:phosphoprotein phosphatase activity"/>
    <property type="evidence" value="ECO:0007669"/>
    <property type="project" value="TreeGrafter"/>
</dbReference>
<dbReference type="InterPro" id="IPR003594">
    <property type="entry name" value="HATPase_dom"/>
</dbReference>
<evidence type="ECO:0000256" key="9">
    <source>
        <dbReference type="ARBA" id="ARBA00022840"/>
    </source>
</evidence>
<dbReference type="GO" id="GO:0005886">
    <property type="term" value="C:plasma membrane"/>
    <property type="evidence" value="ECO:0007669"/>
    <property type="project" value="UniProtKB-SubCell"/>
</dbReference>
<evidence type="ECO:0000256" key="13">
    <source>
        <dbReference type="SAM" id="Phobius"/>
    </source>
</evidence>
<dbReference type="InterPro" id="IPR036890">
    <property type="entry name" value="HATPase_C_sf"/>
</dbReference>
<keyword evidence="11" id="KW-0902">Two-component regulatory system</keyword>
<dbReference type="PANTHER" id="PTHR45453:SF2">
    <property type="entry name" value="HISTIDINE KINASE"/>
    <property type="match status" value="1"/>
</dbReference>
<evidence type="ECO:0000313" key="16">
    <source>
        <dbReference type="Proteomes" id="UP000276128"/>
    </source>
</evidence>
<evidence type="ECO:0000256" key="12">
    <source>
        <dbReference type="ARBA" id="ARBA00023136"/>
    </source>
</evidence>
<dbReference type="PROSITE" id="PS50109">
    <property type="entry name" value="HIS_KIN"/>
    <property type="match status" value="1"/>
</dbReference>
<organism evidence="15 16">
    <name type="scientific">Paenibacillus whitsoniae</name>
    <dbReference type="NCBI Taxonomy" id="2496558"/>
    <lineage>
        <taxon>Bacteria</taxon>
        <taxon>Bacillati</taxon>
        <taxon>Bacillota</taxon>
        <taxon>Bacilli</taxon>
        <taxon>Bacillales</taxon>
        <taxon>Paenibacillaceae</taxon>
        <taxon>Paenibacillus</taxon>
    </lineage>
</organism>
<keyword evidence="16" id="KW-1185">Reference proteome</keyword>
<keyword evidence="4" id="KW-1003">Cell membrane</keyword>
<evidence type="ECO:0000256" key="8">
    <source>
        <dbReference type="ARBA" id="ARBA00022777"/>
    </source>
</evidence>
<evidence type="ECO:0000259" key="14">
    <source>
        <dbReference type="PROSITE" id="PS50109"/>
    </source>
</evidence>
<evidence type="ECO:0000256" key="4">
    <source>
        <dbReference type="ARBA" id="ARBA00022475"/>
    </source>
</evidence>
<keyword evidence="12 13" id="KW-0472">Membrane</keyword>
<keyword evidence="9" id="KW-0067">ATP-binding</keyword>
<dbReference type="GO" id="GO:0016036">
    <property type="term" value="P:cellular response to phosphate starvation"/>
    <property type="evidence" value="ECO:0007669"/>
    <property type="project" value="TreeGrafter"/>
</dbReference>
<proteinExistence type="predicted"/>
<protein>
    <recommendedName>
        <fullName evidence="3">histidine kinase</fullName>
        <ecNumber evidence="3">2.7.13.3</ecNumber>
    </recommendedName>
</protein>
<comment type="catalytic activity">
    <reaction evidence="1">
        <text>ATP + protein L-histidine = ADP + protein N-phospho-L-histidine.</text>
        <dbReference type="EC" id="2.7.13.3"/>
    </reaction>
</comment>
<evidence type="ECO:0000256" key="11">
    <source>
        <dbReference type="ARBA" id="ARBA00023012"/>
    </source>
</evidence>
<dbReference type="InterPro" id="IPR004358">
    <property type="entry name" value="Sig_transdc_His_kin-like_C"/>
</dbReference>
<dbReference type="InterPro" id="IPR005467">
    <property type="entry name" value="His_kinase_dom"/>
</dbReference>
<dbReference type="SMART" id="SM00387">
    <property type="entry name" value="HATPase_c"/>
    <property type="match status" value="1"/>
</dbReference>
<keyword evidence="6 13" id="KW-0812">Transmembrane</keyword>
<keyword evidence="10 13" id="KW-1133">Transmembrane helix</keyword>
<dbReference type="Gene3D" id="3.30.565.10">
    <property type="entry name" value="Histidine kinase-like ATPase, C-terminal domain"/>
    <property type="match status" value="1"/>
</dbReference>
<evidence type="ECO:0000256" key="10">
    <source>
        <dbReference type="ARBA" id="ARBA00022989"/>
    </source>
</evidence>
<feature type="transmembrane region" description="Helical" evidence="13">
    <location>
        <begin position="12"/>
        <end position="31"/>
    </location>
</feature>
<dbReference type="Proteomes" id="UP000276128">
    <property type="component" value="Unassembled WGS sequence"/>
</dbReference>
<dbReference type="InterPro" id="IPR050351">
    <property type="entry name" value="BphY/WalK/GraS-like"/>
</dbReference>
<evidence type="ECO:0000256" key="2">
    <source>
        <dbReference type="ARBA" id="ARBA00004651"/>
    </source>
</evidence>
<dbReference type="EMBL" id="RXHU01000075">
    <property type="protein sequence ID" value="RTE06323.1"/>
    <property type="molecule type" value="Genomic_DNA"/>
</dbReference>
<dbReference type="EC" id="2.7.13.3" evidence="3"/>
<evidence type="ECO:0000313" key="15">
    <source>
        <dbReference type="EMBL" id="RTE06323.1"/>
    </source>
</evidence>
<dbReference type="PRINTS" id="PR00344">
    <property type="entry name" value="BCTRLSENSOR"/>
</dbReference>
<sequence>MIRVYLIERKSWLFMFAVAQVLVLLIAYLDYAIPLEPLLYIVFLTTLLFIIFLTWRYKKETSFIKRLQDWENSLDMSGIGEASSPFERAIEQALTDQTNRLQQLASQQQIALEQEKDELLSWIHEVKTPLTAMHLMIGRLGDEALKASLTFEWLRIHHLLDQQLHQQRLPSIENDILIENVDLEPLLYMEIKSLQSWCMQKGIGFDVQLDAAQTLSDAKWLAFIVRQILTNAVKYSDKQAPDIIVRSFSQDERVVFEVADFGRGIDPKDVPRIFDKGFTSTTWHQDSAATGMGLYLTQKAAHSLHIRISVQSEVGNGTTVTLYFPKPNELVRLTGV</sequence>
<dbReference type="PANTHER" id="PTHR45453">
    <property type="entry name" value="PHOSPHATE REGULON SENSOR PROTEIN PHOR"/>
    <property type="match status" value="1"/>
</dbReference>
<feature type="domain" description="Histidine kinase" evidence="14">
    <location>
        <begin position="121"/>
        <end position="328"/>
    </location>
</feature>
<evidence type="ECO:0000256" key="6">
    <source>
        <dbReference type="ARBA" id="ARBA00022692"/>
    </source>
</evidence>
<dbReference type="RefSeq" id="WP_126143666.1">
    <property type="nucleotide sequence ID" value="NZ_RXHU01000075.1"/>
</dbReference>
<evidence type="ECO:0000256" key="3">
    <source>
        <dbReference type="ARBA" id="ARBA00012438"/>
    </source>
</evidence>
<dbReference type="GO" id="GO:0000155">
    <property type="term" value="F:phosphorelay sensor kinase activity"/>
    <property type="evidence" value="ECO:0007669"/>
    <property type="project" value="TreeGrafter"/>
</dbReference>
<name>A0A3S0CRU8_9BACL</name>
<keyword evidence="7" id="KW-0547">Nucleotide-binding</keyword>